<dbReference type="PANTHER" id="PTHR11758">
    <property type="entry name" value="40S RIBOSOMAL PROTEIN S15A"/>
    <property type="match status" value="1"/>
</dbReference>
<comment type="function">
    <text evidence="1 9">One of the primary rRNA binding proteins, it binds directly to 16S rRNA central domain where it helps coordinate assembly of the platform of the 30S subunit.</text>
</comment>
<evidence type="ECO:0000256" key="6">
    <source>
        <dbReference type="ARBA" id="ARBA00023274"/>
    </source>
</evidence>
<keyword evidence="4 9" id="KW-0694">RNA-binding</keyword>
<sequence>MSMHDPISDMLTRIRNAQRANKVAVAMPSSKLKCAIAKVLKEEGYIEDFAVSTDVKPVLEIHLKYYAGRPVIEQIKRVSRPGLRVYKGSDEIPTVMNGLGVAIVSTSKGVMTDRKARAAGIGGELLCVVA</sequence>
<evidence type="ECO:0000256" key="5">
    <source>
        <dbReference type="ARBA" id="ARBA00022980"/>
    </source>
</evidence>
<evidence type="ECO:0000256" key="9">
    <source>
        <dbReference type="HAMAP-Rule" id="MF_01302"/>
    </source>
</evidence>
<keyword evidence="12" id="KW-1185">Reference proteome</keyword>
<dbReference type="GO" id="GO:0005737">
    <property type="term" value="C:cytoplasm"/>
    <property type="evidence" value="ECO:0007669"/>
    <property type="project" value="UniProtKB-ARBA"/>
</dbReference>
<keyword evidence="5 9" id="KW-0689">Ribosomal protein</keyword>
<dbReference type="InterPro" id="IPR035987">
    <property type="entry name" value="Ribosomal_uS8_sf"/>
</dbReference>
<evidence type="ECO:0000256" key="7">
    <source>
        <dbReference type="ARBA" id="ARBA00035258"/>
    </source>
</evidence>
<evidence type="ECO:0000313" key="11">
    <source>
        <dbReference type="EMBL" id="KLT72816.1"/>
    </source>
</evidence>
<evidence type="ECO:0000256" key="3">
    <source>
        <dbReference type="ARBA" id="ARBA00022730"/>
    </source>
</evidence>
<dbReference type="EMBL" id="JTDO01000008">
    <property type="protein sequence ID" value="KLT72816.1"/>
    <property type="molecule type" value="Genomic_DNA"/>
</dbReference>
<dbReference type="Gene3D" id="3.30.1370.30">
    <property type="match status" value="1"/>
</dbReference>
<reference evidence="11 12" key="1">
    <citation type="submission" date="2014-11" db="EMBL/GenBank/DDBJ databases">
        <title>Genome of a novel goose pathogen.</title>
        <authorList>
            <person name="Hansen C.M."/>
            <person name="Hueffer K."/>
            <person name="Choi S.C."/>
        </authorList>
    </citation>
    <scope>NUCLEOTIDE SEQUENCE [LARGE SCALE GENOMIC DNA]</scope>
    <source>
        <strain evidence="11 12">KH1503</strain>
    </source>
</reference>
<dbReference type="GO" id="GO:0006412">
    <property type="term" value="P:translation"/>
    <property type="evidence" value="ECO:0007669"/>
    <property type="project" value="UniProtKB-UniRule"/>
</dbReference>
<comment type="similarity">
    <text evidence="2 9 10">Belongs to the universal ribosomal protein uS8 family.</text>
</comment>
<dbReference type="Gene3D" id="3.30.1490.10">
    <property type="match status" value="1"/>
</dbReference>
<dbReference type="PATRIC" id="fig|1470200.3.peg.2370"/>
<organism evidence="11 12">
    <name type="scientific">Neisseria arctica</name>
    <dbReference type="NCBI Taxonomy" id="1470200"/>
    <lineage>
        <taxon>Bacteria</taxon>
        <taxon>Pseudomonadati</taxon>
        <taxon>Pseudomonadota</taxon>
        <taxon>Betaproteobacteria</taxon>
        <taxon>Neisseriales</taxon>
        <taxon>Neisseriaceae</taxon>
        <taxon>Neisseria</taxon>
    </lineage>
</organism>
<accession>A0A0J0YRQ3</accession>
<name>A0A0J0YRQ3_9NEIS</name>
<dbReference type="FunFam" id="3.30.1370.30:FF:000003">
    <property type="entry name" value="30S ribosomal protein S8"/>
    <property type="match status" value="1"/>
</dbReference>
<evidence type="ECO:0000256" key="4">
    <source>
        <dbReference type="ARBA" id="ARBA00022884"/>
    </source>
</evidence>
<gene>
    <name evidence="9" type="primary">rpsH</name>
    <name evidence="11" type="ORF">PL75_05830</name>
</gene>
<dbReference type="FunFam" id="3.30.1490.10:FF:000001">
    <property type="entry name" value="30S ribosomal protein S8"/>
    <property type="match status" value="1"/>
</dbReference>
<evidence type="ECO:0000313" key="12">
    <source>
        <dbReference type="Proteomes" id="UP000036027"/>
    </source>
</evidence>
<dbReference type="NCBIfam" id="NF001109">
    <property type="entry name" value="PRK00136.1"/>
    <property type="match status" value="1"/>
</dbReference>
<dbReference type="PROSITE" id="PS00053">
    <property type="entry name" value="RIBOSOMAL_S8"/>
    <property type="match status" value="1"/>
</dbReference>
<dbReference type="GO" id="GO:0005840">
    <property type="term" value="C:ribosome"/>
    <property type="evidence" value="ECO:0007669"/>
    <property type="project" value="UniProtKB-KW"/>
</dbReference>
<protein>
    <recommendedName>
        <fullName evidence="7 9">Small ribosomal subunit protein uS8</fullName>
    </recommendedName>
</protein>
<evidence type="ECO:0000256" key="10">
    <source>
        <dbReference type="RuleBase" id="RU003660"/>
    </source>
</evidence>
<keyword evidence="3 9" id="KW-0699">rRNA-binding</keyword>
<dbReference type="SUPFAM" id="SSF56047">
    <property type="entry name" value="Ribosomal protein S8"/>
    <property type="match status" value="1"/>
</dbReference>
<evidence type="ECO:0000256" key="8">
    <source>
        <dbReference type="ARBA" id="ARBA00046740"/>
    </source>
</evidence>
<dbReference type="InterPro" id="IPR047863">
    <property type="entry name" value="Ribosomal_uS8_CS"/>
</dbReference>
<dbReference type="Pfam" id="PF00410">
    <property type="entry name" value="Ribosomal_S8"/>
    <property type="match status" value="1"/>
</dbReference>
<dbReference type="GO" id="GO:0003735">
    <property type="term" value="F:structural constituent of ribosome"/>
    <property type="evidence" value="ECO:0007669"/>
    <property type="project" value="InterPro"/>
</dbReference>
<keyword evidence="6 9" id="KW-0687">Ribonucleoprotein</keyword>
<evidence type="ECO:0000256" key="2">
    <source>
        <dbReference type="ARBA" id="ARBA00006471"/>
    </source>
</evidence>
<comment type="subunit">
    <text evidence="8 9">Part of the 30S ribosomal subunit. Contacts proteins S5 and S12.</text>
</comment>
<dbReference type="HAMAP" id="MF_01302_B">
    <property type="entry name" value="Ribosomal_uS8_B"/>
    <property type="match status" value="1"/>
</dbReference>
<dbReference type="OrthoDB" id="9802617at2"/>
<dbReference type="InterPro" id="IPR000630">
    <property type="entry name" value="Ribosomal_uS8"/>
</dbReference>
<comment type="caution">
    <text evidence="11">The sequence shown here is derived from an EMBL/GenBank/DDBJ whole genome shotgun (WGS) entry which is preliminary data.</text>
</comment>
<dbReference type="STRING" id="1470200.PL75_05830"/>
<dbReference type="AlphaFoldDB" id="A0A0J0YRQ3"/>
<dbReference type="RefSeq" id="WP_047760988.1">
    <property type="nucleotide sequence ID" value="NZ_CP091510.1"/>
</dbReference>
<evidence type="ECO:0000256" key="1">
    <source>
        <dbReference type="ARBA" id="ARBA00002569"/>
    </source>
</evidence>
<dbReference type="GO" id="GO:1990904">
    <property type="term" value="C:ribonucleoprotein complex"/>
    <property type="evidence" value="ECO:0007669"/>
    <property type="project" value="UniProtKB-KW"/>
</dbReference>
<dbReference type="GO" id="GO:0019843">
    <property type="term" value="F:rRNA binding"/>
    <property type="evidence" value="ECO:0007669"/>
    <property type="project" value="UniProtKB-UniRule"/>
</dbReference>
<dbReference type="Proteomes" id="UP000036027">
    <property type="component" value="Unassembled WGS sequence"/>
</dbReference>
<proteinExistence type="inferred from homology"/>